<dbReference type="Pfam" id="PF09285">
    <property type="entry name" value="Elong-fact-P_C"/>
    <property type="match status" value="1"/>
</dbReference>
<keyword evidence="4 7" id="KW-0963">Cytoplasm</keyword>
<dbReference type="InterPro" id="IPR014722">
    <property type="entry name" value="Rib_uL2_dom2"/>
</dbReference>
<evidence type="ECO:0000259" key="10">
    <source>
        <dbReference type="SMART" id="SM00841"/>
    </source>
</evidence>
<dbReference type="CDD" id="cd05794">
    <property type="entry name" value="S1_EF-P_repeat_2"/>
    <property type="match status" value="1"/>
</dbReference>
<organism evidence="12 13">
    <name type="scientific">Desulfomicrobium orale DSM 12838</name>
    <dbReference type="NCBI Taxonomy" id="888061"/>
    <lineage>
        <taxon>Bacteria</taxon>
        <taxon>Pseudomonadati</taxon>
        <taxon>Thermodesulfobacteriota</taxon>
        <taxon>Desulfovibrionia</taxon>
        <taxon>Desulfovibrionales</taxon>
        <taxon>Desulfomicrobiaceae</taxon>
        <taxon>Desulfomicrobium</taxon>
    </lineage>
</organism>
<feature type="domain" description="Translation elongation factor P/YeiP central" evidence="11">
    <location>
        <begin position="67"/>
        <end position="121"/>
    </location>
</feature>
<dbReference type="Pfam" id="PF08207">
    <property type="entry name" value="EFP_N"/>
    <property type="match status" value="1"/>
</dbReference>
<dbReference type="EMBL" id="CP014230">
    <property type="protein sequence ID" value="AMD92952.1"/>
    <property type="molecule type" value="Genomic_DNA"/>
</dbReference>
<dbReference type="GO" id="GO:0005829">
    <property type="term" value="C:cytosol"/>
    <property type="evidence" value="ECO:0007669"/>
    <property type="project" value="UniProtKB-ARBA"/>
</dbReference>
<dbReference type="FunFam" id="2.40.50.140:FF:000004">
    <property type="entry name" value="Elongation factor P"/>
    <property type="match status" value="1"/>
</dbReference>
<keyword evidence="5 7" id="KW-0251">Elongation factor</keyword>
<dbReference type="InterPro" id="IPR012340">
    <property type="entry name" value="NA-bd_OB-fold"/>
</dbReference>
<name>A0A0X8JQM4_9BACT</name>
<evidence type="ECO:0000259" key="11">
    <source>
        <dbReference type="SMART" id="SM01185"/>
    </source>
</evidence>
<dbReference type="SUPFAM" id="SSF50249">
    <property type="entry name" value="Nucleic acid-binding proteins"/>
    <property type="match status" value="2"/>
</dbReference>
<dbReference type="STRING" id="888061.AXF15_07430"/>
<comment type="subcellular location">
    <subcellularLocation>
        <location evidence="1 7">Cytoplasm</location>
    </subcellularLocation>
</comment>
<gene>
    <name evidence="7" type="primary">efp</name>
    <name evidence="12" type="ORF">AXF15_07430</name>
</gene>
<evidence type="ECO:0000313" key="12">
    <source>
        <dbReference type="EMBL" id="AMD92952.1"/>
    </source>
</evidence>
<dbReference type="InterPro" id="IPR013185">
    <property type="entry name" value="Transl_elong_KOW-like"/>
</dbReference>
<evidence type="ECO:0000256" key="2">
    <source>
        <dbReference type="ARBA" id="ARBA00004815"/>
    </source>
</evidence>
<dbReference type="CDD" id="cd04470">
    <property type="entry name" value="S1_EF-P_repeat_1"/>
    <property type="match status" value="1"/>
</dbReference>
<dbReference type="HAMAP" id="MF_00141">
    <property type="entry name" value="EF_P"/>
    <property type="match status" value="1"/>
</dbReference>
<sequence length="185" mass="20377">MLATSDFKKGKKIEIDGAPCEILECSHYKPGKGGAFMRTKYRNLLTGAVVEQNFRSGLKFPRPDLEVREMQYLYNEGDGYAFMDMTTFEQLSIPADVVGDKGGYLKEASAYKVMLYENRPLDLEMPGTVVLEVTETDPGVKGDTVTGATKPATLETGVVVNVPLFVETGTKIKVNTETGEYLGRE</sequence>
<dbReference type="AlphaFoldDB" id="A0A0X8JQM4"/>
<dbReference type="FunFam" id="2.30.30.30:FF:000003">
    <property type="entry name" value="Elongation factor P"/>
    <property type="match status" value="1"/>
</dbReference>
<keyword evidence="13" id="KW-1185">Reference proteome</keyword>
<dbReference type="FunFam" id="2.40.50.140:FF:000009">
    <property type="entry name" value="Elongation factor P"/>
    <property type="match status" value="1"/>
</dbReference>
<evidence type="ECO:0000256" key="7">
    <source>
        <dbReference type="HAMAP-Rule" id="MF_00141"/>
    </source>
</evidence>
<dbReference type="NCBIfam" id="TIGR00038">
    <property type="entry name" value="efp"/>
    <property type="match status" value="1"/>
</dbReference>
<dbReference type="SMART" id="SM00841">
    <property type="entry name" value="Elong-fact-P_C"/>
    <property type="match status" value="1"/>
</dbReference>
<dbReference type="Proteomes" id="UP000063964">
    <property type="component" value="Chromosome"/>
</dbReference>
<evidence type="ECO:0000256" key="5">
    <source>
        <dbReference type="ARBA" id="ARBA00022768"/>
    </source>
</evidence>
<dbReference type="InterPro" id="IPR011768">
    <property type="entry name" value="Transl_elongation_fac_P"/>
</dbReference>
<protein>
    <recommendedName>
        <fullName evidence="7 8">Elongation factor P</fullName>
        <shortName evidence="7">EF-P</shortName>
    </recommendedName>
</protein>
<evidence type="ECO:0000256" key="4">
    <source>
        <dbReference type="ARBA" id="ARBA00022490"/>
    </source>
</evidence>
<evidence type="ECO:0000256" key="8">
    <source>
        <dbReference type="NCBIfam" id="TIGR00038"/>
    </source>
</evidence>
<dbReference type="PROSITE" id="PS01275">
    <property type="entry name" value="EFP"/>
    <property type="match status" value="1"/>
</dbReference>
<dbReference type="InterPro" id="IPR001059">
    <property type="entry name" value="Transl_elong_P/YeiP_cen"/>
</dbReference>
<dbReference type="InterPro" id="IPR015365">
    <property type="entry name" value="Elong-fact-P_C"/>
</dbReference>
<dbReference type="KEGG" id="doa:AXF15_07430"/>
<evidence type="ECO:0000256" key="6">
    <source>
        <dbReference type="ARBA" id="ARBA00022917"/>
    </source>
</evidence>
<dbReference type="NCBIfam" id="NF001810">
    <property type="entry name" value="PRK00529.1"/>
    <property type="match status" value="1"/>
</dbReference>
<dbReference type="Pfam" id="PF01132">
    <property type="entry name" value="EFP"/>
    <property type="match status" value="1"/>
</dbReference>
<dbReference type="OrthoDB" id="9801844at2"/>
<dbReference type="PANTHER" id="PTHR30053">
    <property type="entry name" value="ELONGATION FACTOR P"/>
    <property type="match status" value="1"/>
</dbReference>
<dbReference type="InterPro" id="IPR008991">
    <property type="entry name" value="Translation_prot_SH3-like_sf"/>
</dbReference>
<feature type="domain" description="Elongation factor P C-terminal" evidence="10">
    <location>
        <begin position="129"/>
        <end position="184"/>
    </location>
</feature>
<dbReference type="RefSeq" id="WP_066605463.1">
    <property type="nucleotide sequence ID" value="NZ_CP014230.1"/>
</dbReference>
<dbReference type="UniPathway" id="UPA00345"/>
<proteinExistence type="inferred from homology"/>
<dbReference type="InterPro" id="IPR020599">
    <property type="entry name" value="Transl_elong_fac_P/YeiP"/>
</dbReference>
<dbReference type="SMART" id="SM01185">
    <property type="entry name" value="EFP"/>
    <property type="match status" value="1"/>
</dbReference>
<dbReference type="Gene3D" id="2.30.30.30">
    <property type="match status" value="1"/>
</dbReference>
<accession>A0A0X8JQM4</accession>
<reference evidence="13" key="1">
    <citation type="submission" date="2016-02" db="EMBL/GenBank/DDBJ databases">
        <authorList>
            <person name="Holder M.E."/>
            <person name="Ajami N.J."/>
            <person name="Petrosino J.F."/>
        </authorList>
    </citation>
    <scope>NUCLEOTIDE SEQUENCE [LARGE SCALE GENOMIC DNA]</scope>
    <source>
        <strain evidence="13">DSM 12838</strain>
    </source>
</reference>
<dbReference type="Gene3D" id="2.40.50.140">
    <property type="entry name" value="Nucleic acid-binding proteins"/>
    <property type="match status" value="2"/>
</dbReference>
<dbReference type="GO" id="GO:0003746">
    <property type="term" value="F:translation elongation factor activity"/>
    <property type="evidence" value="ECO:0007669"/>
    <property type="project" value="UniProtKB-UniRule"/>
</dbReference>
<dbReference type="InterPro" id="IPR013852">
    <property type="entry name" value="Transl_elong_P/YeiP_CS"/>
</dbReference>
<dbReference type="SUPFAM" id="SSF50104">
    <property type="entry name" value="Translation proteins SH3-like domain"/>
    <property type="match status" value="1"/>
</dbReference>
<dbReference type="PIRSF" id="PIRSF005901">
    <property type="entry name" value="EF-P"/>
    <property type="match status" value="1"/>
</dbReference>
<evidence type="ECO:0000256" key="1">
    <source>
        <dbReference type="ARBA" id="ARBA00004496"/>
    </source>
</evidence>
<comment type="pathway">
    <text evidence="2 7">Protein biosynthesis; polypeptide chain elongation.</text>
</comment>
<keyword evidence="6 7" id="KW-0648">Protein biosynthesis</keyword>
<comment type="function">
    <text evidence="7">Involved in peptide bond synthesis. Stimulates efficient translation and peptide-bond synthesis on native or reconstituted 70S ribosomes in vitro. Probably functions indirectly by altering the affinity of the ribosome for aminoacyl-tRNA, thus increasing their reactivity as acceptors for peptidyl transferase.</text>
</comment>
<evidence type="ECO:0000256" key="3">
    <source>
        <dbReference type="ARBA" id="ARBA00009479"/>
    </source>
</evidence>
<evidence type="ECO:0000256" key="9">
    <source>
        <dbReference type="RuleBase" id="RU004389"/>
    </source>
</evidence>
<evidence type="ECO:0000313" key="13">
    <source>
        <dbReference type="Proteomes" id="UP000063964"/>
    </source>
</evidence>
<dbReference type="GO" id="GO:0043043">
    <property type="term" value="P:peptide biosynthetic process"/>
    <property type="evidence" value="ECO:0007669"/>
    <property type="project" value="InterPro"/>
</dbReference>
<dbReference type="PANTHER" id="PTHR30053:SF12">
    <property type="entry name" value="ELONGATION FACTOR P (EF-P) FAMILY PROTEIN"/>
    <property type="match status" value="1"/>
</dbReference>
<comment type="similarity">
    <text evidence="3 7 9">Belongs to the elongation factor P family.</text>
</comment>